<proteinExistence type="predicted"/>
<dbReference type="PANTHER" id="PTHR43283:SF7">
    <property type="entry name" value="BETA-LACTAMASE-RELATED DOMAIN-CONTAINING PROTEIN"/>
    <property type="match status" value="1"/>
</dbReference>
<evidence type="ECO:0000259" key="1">
    <source>
        <dbReference type="Pfam" id="PF00144"/>
    </source>
</evidence>
<feature type="domain" description="Beta-lactamase-related" evidence="1">
    <location>
        <begin position="47"/>
        <end position="332"/>
    </location>
</feature>
<dbReference type="EC" id="3.5.2.6" evidence="2"/>
<dbReference type="InterPro" id="IPR050789">
    <property type="entry name" value="Diverse_Enzym_Activities"/>
</dbReference>
<keyword evidence="2" id="KW-0378">Hydrolase</keyword>
<accession>A0A088DHG4</accession>
<evidence type="ECO:0000313" key="2">
    <source>
        <dbReference type="EMBL" id="AIL92329.1"/>
    </source>
</evidence>
<dbReference type="MEROPS" id="S12.A23"/>
<organism evidence="2">
    <name type="scientific">Vibrio parahaemolyticus</name>
    <dbReference type="NCBI Taxonomy" id="670"/>
    <lineage>
        <taxon>Bacteria</taxon>
        <taxon>Pseudomonadati</taxon>
        <taxon>Pseudomonadota</taxon>
        <taxon>Gammaproteobacteria</taxon>
        <taxon>Vibrionales</taxon>
        <taxon>Vibrionaceae</taxon>
        <taxon>Vibrio</taxon>
    </lineage>
</organism>
<sequence length="346" mass="38874">MKTFIIAWFLILLVGCDKHALVVEASKPEFDPIIQRVEQGQAANLHSLLVWQDNQLTLELYRQGGGLDGNRQTPNVPVGQEVVHNVHSVTKSFVATLIFIAIDEGKIEGLDTPIFDFFPEYTEPDRKAKLAITLRDVLNMSTGYALDELSVPYGQGNIFSRHYNAKDLKQQFLFTQLAFDPGTKFAYSGLSTVGLSKVIEKVYGQSFTKVMKEKIFFPLDIEEYQWLPNIGSGEAGADWGLRLTSRDMGKFGLMWLNKGQYNGTKIVGEEWLNELRKSKFYSYEMGYGLHFWQVSNVENGVAAVGIGEQYIVAIPNKNAVIVTTAGNYETRSRPVLTLIQQLAELL</sequence>
<dbReference type="EMBL" id="KJ934268">
    <property type="protein sequence ID" value="AIL92329.1"/>
    <property type="molecule type" value="Genomic_DNA"/>
</dbReference>
<dbReference type="PROSITE" id="PS51257">
    <property type="entry name" value="PROKAR_LIPOPROTEIN"/>
    <property type="match status" value="1"/>
</dbReference>
<protein>
    <submittedName>
        <fullName evidence="2">AmpC beta-lactamase</fullName>
        <ecNumber evidence="2">3.5.2.6</ecNumber>
    </submittedName>
</protein>
<reference evidence="2" key="1">
    <citation type="submission" date="2014-06" db="EMBL/GenBank/DDBJ databases">
        <title>Identification and characterization of a novel beta-lactamase, CARB-17, responsible for widespread penicillin resistance in V. parahaemolyticus.</title>
        <authorList>
            <person name="Chiou J."/>
            <person name="Wu Y."/>
            <person name="Chen S."/>
        </authorList>
    </citation>
    <scope>NUCLEOTIDE SEQUENCE</scope>
    <source>
        <strain evidence="2">V110</strain>
    </source>
</reference>
<dbReference type="AlphaFoldDB" id="A0A088DHG4"/>
<dbReference type="SUPFAM" id="SSF56601">
    <property type="entry name" value="beta-lactamase/transpeptidase-like"/>
    <property type="match status" value="1"/>
</dbReference>
<dbReference type="Gene3D" id="3.40.710.10">
    <property type="entry name" value="DD-peptidase/beta-lactamase superfamily"/>
    <property type="match status" value="1"/>
</dbReference>
<dbReference type="RefSeq" id="WP_023624100.1">
    <property type="nucleotide sequence ID" value="NZ_CP033141.1"/>
</dbReference>
<gene>
    <name evidence="2" type="primary">bla</name>
</gene>
<dbReference type="InterPro" id="IPR012338">
    <property type="entry name" value="Beta-lactam/transpept-like"/>
</dbReference>
<dbReference type="Pfam" id="PF00144">
    <property type="entry name" value="Beta-lactamase"/>
    <property type="match status" value="1"/>
</dbReference>
<dbReference type="InterPro" id="IPR001466">
    <property type="entry name" value="Beta-lactam-related"/>
</dbReference>
<dbReference type="GO" id="GO:0008800">
    <property type="term" value="F:beta-lactamase activity"/>
    <property type="evidence" value="ECO:0007669"/>
    <property type="project" value="UniProtKB-EC"/>
</dbReference>
<name>A0A088DHG4_VIBPH</name>
<dbReference type="PANTHER" id="PTHR43283">
    <property type="entry name" value="BETA-LACTAMASE-RELATED"/>
    <property type="match status" value="1"/>
</dbReference>